<evidence type="ECO:0000313" key="2">
    <source>
        <dbReference type="EMBL" id="CAF1661904.1"/>
    </source>
</evidence>
<evidence type="ECO:0000256" key="1">
    <source>
        <dbReference type="SAM" id="MobiDB-lite"/>
    </source>
</evidence>
<evidence type="ECO:0000313" key="3">
    <source>
        <dbReference type="EMBL" id="CAF3788943.1"/>
    </source>
</evidence>
<accession>A0A816FIL5</accession>
<name>A0A816FIL5_9BILA</name>
<organism evidence="2 4">
    <name type="scientific">Rotaria magnacalcarata</name>
    <dbReference type="NCBI Taxonomy" id="392030"/>
    <lineage>
        <taxon>Eukaryota</taxon>
        <taxon>Metazoa</taxon>
        <taxon>Spiralia</taxon>
        <taxon>Gnathifera</taxon>
        <taxon>Rotifera</taxon>
        <taxon>Eurotatoria</taxon>
        <taxon>Bdelloidea</taxon>
        <taxon>Philodinida</taxon>
        <taxon>Philodinidae</taxon>
        <taxon>Rotaria</taxon>
    </lineage>
</organism>
<dbReference type="Proteomes" id="UP000663834">
    <property type="component" value="Unassembled WGS sequence"/>
</dbReference>
<dbReference type="Proteomes" id="UP000681720">
    <property type="component" value="Unassembled WGS sequence"/>
</dbReference>
<dbReference type="EMBL" id="CAJOBJ010000048">
    <property type="protein sequence ID" value="CAF3788943.1"/>
    <property type="molecule type" value="Genomic_DNA"/>
</dbReference>
<gene>
    <name evidence="3" type="ORF">GIL414_LOCUS441</name>
    <name evidence="2" type="ORF">KQP761_LOCUS32244</name>
</gene>
<reference evidence="2" key="1">
    <citation type="submission" date="2021-02" db="EMBL/GenBank/DDBJ databases">
        <authorList>
            <person name="Nowell W R."/>
        </authorList>
    </citation>
    <scope>NUCLEOTIDE SEQUENCE</scope>
</reference>
<evidence type="ECO:0000313" key="4">
    <source>
        <dbReference type="Proteomes" id="UP000663834"/>
    </source>
</evidence>
<sequence>MPTTLPKNLEEAKRPLLLPNLMVLFDLDNCLFNGCIPHAKSLSQINPKNPADEGYNNKIDENFIKILEILKTGTNPGSIKIGVNSVADLNQAFDDKNINRFQPNNNILRDRLLSINKDKKLIQFASNYDTQKSTEFSLDNKNQYQTKQYTIASDTIKYVTQSKFFRGLGNNQKQLVRAIIKNTYSRDGNKTDMIFAQVILDKVIREKYDTDKLRINVAIVDNDIDNFHKITNTISQPEYKALMQILNFDIHFIPLRGTNEKIIKDGSLKTQKYEQRTMQTVLANSIRTALENPNIDFSSVPVLSVNHKPGQNRAETDLVMQCVKNQKGAIKSPDHLTGPKIKKLTADNIIRDQDNPRNDEPSMDDLISGKGLDKIPDIIMFPCYCRGYHIVSYDKNDSSFYRELIDKRGSKYAKLFEQYTKKINDKADTFNRMTLLRAIQFLDMIPIDFMLENYESVENFISAAAKHNITENYYKDNLKSVQDKLQKIKEMEESRGSLIYKPPYQKPPKDKREDEMDKAEKSFENSGKQTVEHIKKQSEQNVIDLEIKKAFNDMQRKINRAKRVTMFKYFILNIRAFFGSEKSKAHLKIIKDAKYGMIIRFCDNNYNKFLHSLNIIYSPHEMSSLNAITNKYKDKIDHNGEIVVKTAESEKQPNQEFHRRNLKEKDTQTILSRF</sequence>
<feature type="compositionally biased region" description="Basic and acidic residues" evidence="1">
    <location>
        <begin position="507"/>
        <end position="523"/>
    </location>
</feature>
<feature type="region of interest" description="Disordered" evidence="1">
    <location>
        <begin position="499"/>
        <end position="531"/>
    </location>
</feature>
<comment type="caution">
    <text evidence="2">The sequence shown here is derived from an EMBL/GenBank/DDBJ whole genome shotgun (WGS) entry which is preliminary data.</text>
</comment>
<dbReference type="EMBL" id="CAJNOW010017997">
    <property type="protein sequence ID" value="CAF1661904.1"/>
    <property type="molecule type" value="Genomic_DNA"/>
</dbReference>
<proteinExistence type="predicted"/>
<dbReference type="AlphaFoldDB" id="A0A816FIL5"/>
<protein>
    <submittedName>
        <fullName evidence="2">Uncharacterized protein</fullName>
    </submittedName>
</protein>